<dbReference type="EMBL" id="CABITT030000005">
    <property type="protein sequence ID" value="VVB05013.1"/>
    <property type="molecule type" value="Genomic_DNA"/>
</dbReference>
<dbReference type="AlphaFoldDB" id="A0A565BUG0"/>
<proteinExistence type="predicted"/>
<dbReference type="PROSITE" id="PS50013">
    <property type="entry name" value="CHROMO_2"/>
    <property type="match status" value="1"/>
</dbReference>
<protein>
    <recommendedName>
        <fullName evidence="1">Chromo domain-containing protein</fullName>
    </recommendedName>
</protein>
<evidence type="ECO:0000313" key="3">
    <source>
        <dbReference type="Proteomes" id="UP000489600"/>
    </source>
</evidence>
<dbReference type="Pfam" id="PF25386">
    <property type="entry name" value="Chromo_SEND1"/>
    <property type="match status" value="1"/>
</dbReference>
<dbReference type="SUPFAM" id="SSF54160">
    <property type="entry name" value="Chromo domain-like"/>
    <property type="match status" value="1"/>
</dbReference>
<name>A0A565BUG0_9BRAS</name>
<accession>A0A565BUG0</accession>
<dbReference type="InterPro" id="IPR016197">
    <property type="entry name" value="Chromo-like_dom_sf"/>
</dbReference>
<keyword evidence="3" id="KW-1185">Reference proteome</keyword>
<sequence>MPEKCPVSEIIKTRKVQGRESFEVSWNDLEGLETSIVPADLVERACPEKIIEFKEKMEVKKKKPTPKQKATKIKTEGNKFTNQIFFYYRTQP</sequence>
<dbReference type="Proteomes" id="UP000489600">
    <property type="component" value="Unassembled WGS sequence"/>
</dbReference>
<feature type="domain" description="Chromo" evidence="1">
    <location>
        <begin position="5"/>
        <end position="65"/>
    </location>
</feature>
<dbReference type="Gene3D" id="2.40.50.40">
    <property type="match status" value="1"/>
</dbReference>
<dbReference type="OrthoDB" id="2959108at2759"/>
<gene>
    <name evidence="2" type="ORF">ANE_LOCUS15457</name>
</gene>
<evidence type="ECO:0000259" key="1">
    <source>
        <dbReference type="PROSITE" id="PS50013"/>
    </source>
</evidence>
<comment type="caution">
    <text evidence="2">The sequence shown here is derived from an EMBL/GenBank/DDBJ whole genome shotgun (WGS) entry which is preliminary data.</text>
</comment>
<dbReference type="InterPro" id="IPR000953">
    <property type="entry name" value="Chromo/chromo_shadow_dom"/>
</dbReference>
<evidence type="ECO:0000313" key="2">
    <source>
        <dbReference type="EMBL" id="VVB05013.1"/>
    </source>
</evidence>
<organism evidence="2 3">
    <name type="scientific">Arabis nemorensis</name>
    <dbReference type="NCBI Taxonomy" id="586526"/>
    <lineage>
        <taxon>Eukaryota</taxon>
        <taxon>Viridiplantae</taxon>
        <taxon>Streptophyta</taxon>
        <taxon>Embryophyta</taxon>
        <taxon>Tracheophyta</taxon>
        <taxon>Spermatophyta</taxon>
        <taxon>Magnoliopsida</taxon>
        <taxon>eudicotyledons</taxon>
        <taxon>Gunneridae</taxon>
        <taxon>Pentapetalae</taxon>
        <taxon>rosids</taxon>
        <taxon>malvids</taxon>
        <taxon>Brassicales</taxon>
        <taxon>Brassicaceae</taxon>
        <taxon>Arabideae</taxon>
        <taxon>Arabis</taxon>
    </lineage>
</organism>
<reference evidence="2" key="1">
    <citation type="submission" date="2019-07" db="EMBL/GenBank/DDBJ databases">
        <authorList>
            <person name="Dittberner H."/>
        </authorList>
    </citation>
    <scope>NUCLEOTIDE SEQUENCE [LARGE SCALE GENOMIC DNA]</scope>
</reference>
<dbReference type="InterPro" id="IPR057340">
    <property type="entry name" value="Chromo_SEND1"/>
</dbReference>